<dbReference type="Proteomes" id="UP000006036">
    <property type="component" value="Chromosome 1"/>
</dbReference>
<gene>
    <name evidence="1" type="ORF">HCBAA847_0647</name>
</gene>
<sequence>MKNFLKKILAKLRIYFTHRLDSRLDQLTMLHTNLLAKQHIRLYKELYRVAINGGGAVDNLNHYENTNAMGVDIRDFEFSAYSQNGEDGILDLLIEILDLDSSHSPYPRAFVEFGVQDYTESNTRYLLKKRNFMGLIMDGNAKHIESIKQDELYWKHDIEAQCAFITRENINALIKQWLDSRKLDNVALLSIDIDGVDYFVWEAIECVKPAIVVVEYNAIFGENLSVSVPYRADFERFSVHHSGLYFGASIKALIALGKKKGYVFVGADSSGTNVFFIHESLESKLAFTTAPLQEYCFTHHARQSRDIFGNLSFLQGDERFEAIKHLPLHTCKDFN</sequence>
<reference evidence="1 2" key="1">
    <citation type="journal article" date="2012" name="J. Bacteriol.">
        <title>Complete Genome Sequence of Helicobacter cinaedi Type Strain ATCC BAA-847.</title>
        <authorList>
            <person name="Miyoshi-Akiyama T."/>
            <person name="Takeshita N."/>
            <person name="Ohmagari N."/>
            <person name="Kirikae T."/>
        </authorList>
    </citation>
    <scope>NUCLEOTIDE SEQUENCE [LARGE SCALE GENOMIC DNA]</scope>
    <source>
        <strain evidence="1 2">ATCC BAA-847</strain>
    </source>
</reference>
<dbReference type="RefSeq" id="WP_015453330.1">
    <property type="nucleotide sequence ID" value="NC_020555.1"/>
</dbReference>
<name>A0AAI8QGM2_9HELI</name>
<evidence type="ECO:0000313" key="2">
    <source>
        <dbReference type="Proteomes" id="UP000006036"/>
    </source>
</evidence>
<organism evidence="1 2">
    <name type="scientific">Helicobacter cinaedi CCUG 18818 = ATCC BAA-847</name>
    <dbReference type="NCBI Taxonomy" id="537971"/>
    <lineage>
        <taxon>Bacteria</taxon>
        <taxon>Pseudomonadati</taxon>
        <taxon>Campylobacterota</taxon>
        <taxon>Epsilonproteobacteria</taxon>
        <taxon>Campylobacterales</taxon>
        <taxon>Helicobacteraceae</taxon>
        <taxon>Helicobacter</taxon>
    </lineage>
</organism>
<evidence type="ECO:0008006" key="3">
    <source>
        <dbReference type="Google" id="ProtNLM"/>
    </source>
</evidence>
<proteinExistence type="predicted"/>
<protein>
    <recommendedName>
        <fullName evidence="3">Methyltransferase FkbM domain-containing protein</fullName>
    </recommendedName>
</protein>
<dbReference type="KEGG" id="hcb:HCBAA847_0647"/>
<dbReference type="EMBL" id="AP012492">
    <property type="protein sequence ID" value="BAM31889.1"/>
    <property type="molecule type" value="Genomic_DNA"/>
</dbReference>
<evidence type="ECO:0000313" key="1">
    <source>
        <dbReference type="EMBL" id="BAM31889.1"/>
    </source>
</evidence>
<accession>A0AAI8QGM2</accession>
<dbReference type="AlphaFoldDB" id="A0AAI8QGM2"/>